<dbReference type="STRING" id="838561.P344_05845"/>
<dbReference type="EMBL" id="CP006720">
    <property type="protein sequence ID" value="AHI58476.1"/>
    <property type="molecule type" value="Genomic_DNA"/>
</dbReference>
<dbReference type="HOGENOM" id="CLU_199111_0_0_14"/>
<dbReference type="RefSeq" id="WP_025317710.1">
    <property type="nucleotide sequence ID" value="NZ_CP002082.1"/>
</dbReference>
<sequence>MDNYFSEGVRETNFLGEKVFKYYRTLTTYINELINHGFEITHLVEPKPDSKLLATVLGIEDELRRPMMLLIAARKR</sequence>
<evidence type="ECO:0000313" key="2">
    <source>
        <dbReference type="Proteomes" id="UP000019260"/>
    </source>
</evidence>
<gene>
    <name evidence="1" type="ORF">P344_05845</name>
</gene>
<dbReference type="KEGG" id="smir:SMM_0976"/>
<reference evidence="1 2" key="1">
    <citation type="submission" date="2013-09" db="EMBL/GenBank/DDBJ databases">
        <title>Complete genome sequence of Spiroplasma mirum suckling mouse cataract agent.</title>
        <authorList>
            <person name="Landry C.A."/>
            <person name="Bastian F.O."/>
            <person name="Thune R.L."/>
        </authorList>
    </citation>
    <scope>NUCLEOTIDE SEQUENCE [LARGE SCALE GENOMIC DNA]</scope>
    <source>
        <strain evidence="1 2">SMCA</strain>
    </source>
</reference>
<name>W0GME0_9MOLU</name>
<accession>W0GME0</accession>
<dbReference type="AlphaFoldDB" id="W0GME0"/>
<protein>
    <recommendedName>
        <fullName evidence="3">Methyltransferase type 11 domain-containing protein</fullName>
    </recommendedName>
</protein>
<dbReference type="Proteomes" id="UP000019260">
    <property type="component" value="Chromosome"/>
</dbReference>
<keyword evidence="2" id="KW-1185">Reference proteome</keyword>
<dbReference type="InterPro" id="IPR029063">
    <property type="entry name" value="SAM-dependent_MTases_sf"/>
</dbReference>
<dbReference type="Gene3D" id="3.40.50.150">
    <property type="entry name" value="Vaccinia Virus protein VP39"/>
    <property type="match status" value="1"/>
</dbReference>
<evidence type="ECO:0008006" key="3">
    <source>
        <dbReference type="Google" id="ProtNLM"/>
    </source>
</evidence>
<evidence type="ECO:0000313" key="1">
    <source>
        <dbReference type="EMBL" id="AHI58476.1"/>
    </source>
</evidence>
<proteinExistence type="predicted"/>
<organism evidence="1 2">
    <name type="scientific">Spiroplasma mirum ATCC 29335</name>
    <dbReference type="NCBI Taxonomy" id="838561"/>
    <lineage>
        <taxon>Bacteria</taxon>
        <taxon>Bacillati</taxon>
        <taxon>Mycoplasmatota</taxon>
        <taxon>Mollicutes</taxon>
        <taxon>Entomoplasmatales</taxon>
        <taxon>Spiroplasmataceae</taxon>
        <taxon>Spiroplasma</taxon>
    </lineage>
</organism>
<dbReference type="PATRIC" id="fig|838561.3.peg.1120"/>
<dbReference type="KEGG" id="smia:P344_05845"/>
<dbReference type="eggNOG" id="COG0500">
    <property type="taxonomic scope" value="Bacteria"/>
</dbReference>